<dbReference type="GO" id="GO:0005524">
    <property type="term" value="F:ATP binding"/>
    <property type="evidence" value="ECO:0007669"/>
    <property type="project" value="UniProtKB-KW"/>
</dbReference>
<proteinExistence type="predicted"/>
<accession>A0A382LAQ0</accession>
<sequence>ILEKYDWPGNVRELENTIERAVVLARETTIGPALIPETIRGSRPVVPQFDVPLEGISLKELVVGFETQLIEQALVAAGGVQKRAAEMLGIKPTTLNEMIKRRHIRLRGRSSRSKSESSKGGRSVMSESSGSTTERAV</sequence>
<dbReference type="InterPro" id="IPR002197">
    <property type="entry name" value="HTH_Fis"/>
</dbReference>
<feature type="compositionally biased region" description="Basic residues" evidence="6">
    <location>
        <begin position="101"/>
        <end position="112"/>
    </location>
</feature>
<evidence type="ECO:0000256" key="4">
    <source>
        <dbReference type="ARBA" id="ARBA00023125"/>
    </source>
</evidence>
<dbReference type="InterPro" id="IPR058031">
    <property type="entry name" value="AAA_lid_NorR"/>
</dbReference>
<feature type="region of interest" description="Disordered" evidence="6">
    <location>
        <begin position="101"/>
        <end position="137"/>
    </location>
</feature>
<dbReference type="SUPFAM" id="SSF46689">
    <property type="entry name" value="Homeodomain-like"/>
    <property type="match status" value="1"/>
</dbReference>
<keyword evidence="3" id="KW-0805">Transcription regulation</keyword>
<reference evidence="8" key="1">
    <citation type="submission" date="2018-05" db="EMBL/GenBank/DDBJ databases">
        <authorList>
            <person name="Lanie J.A."/>
            <person name="Ng W.-L."/>
            <person name="Kazmierczak K.M."/>
            <person name="Andrzejewski T.M."/>
            <person name="Davidsen T.M."/>
            <person name="Wayne K.J."/>
            <person name="Tettelin H."/>
            <person name="Glass J.I."/>
            <person name="Rusch D."/>
            <person name="Podicherti R."/>
            <person name="Tsui H.-C.T."/>
            <person name="Winkler M.E."/>
        </authorList>
    </citation>
    <scope>NUCLEOTIDE SEQUENCE</scope>
</reference>
<dbReference type="AlphaFoldDB" id="A0A382LAQ0"/>
<dbReference type="Gene3D" id="1.10.10.60">
    <property type="entry name" value="Homeodomain-like"/>
    <property type="match status" value="1"/>
</dbReference>
<dbReference type="PRINTS" id="PR01590">
    <property type="entry name" value="HTHFIS"/>
</dbReference>
<dbReference type="Pfam" id="PF25601">
    <property type="entry name" value="AAA_lid_14"/>
    <property type="match status" value="1"/>
</dbReference>
<dbReference type="Pfam" id="PF02954">
    <property type="entry name" value="HTH_8"/>
    <property type="match status" value="1"/>
</dbReference>
<keyword evidence="2" id="KW-0067">ATP-binding</keyword>
<protein>
    <recommendedName>
        <fullName evidence="7">Sigma-54 factor interaction domain-containing protein</fullName>
    </recommendedName>
</protein>
<keyword evidence="5" id="KW-0804">Transcription</keyword>
<dbReference type="GO" id="GO:0043565">
    <property type="term" value="F:sequence-specific DNA binding"/>
    <property type="evidence" value="ECO:0007669"/>
    <property type="project" value="InterPro"/>
</dbReference>
<dbReference type="EMBL" id="UINC01085049">
    <property type="protein sequence ID" value="SVC32222.1"/>
    <property type="molecule type" value="Genomic_DNA"/>
</dbReference>
<dbReference type="Gene3D" id="1.10.8.60">
    <property type="match status" value="1"/>
</dbReference>
<dbReference type="PROSITE" id="PS50045">
    <property type="entry name" value="SIGMA54_INTERACT_4"/>
    <property type="match status" value="1"/>
</dbReference>
<evidence type="ECO:0000256" key="5">
    <source>
        <dbReference type="ARBA" id="ARBA00023163"/>
    </source>
</evidence>
<evidence type="ECO:0000256" key="6">
    <source>
        <dbReference type="SAM" id="MobiDB-lite"/>
    </source>
</evidence>
<dbReference type="InterPro" id="IPR025944">
    <property type="entry name" value="Sigma_54_int_dom_CS"/>
</dbReference>
<gene>
    <name evidence="8" type="ORF">METZ01_LOCUS285076</name>
</gene>
<dbReference type="InterPro" id="IPR009057">
    <property type="entry name" value="Homeodomain-like_sf"/>
</dbReference>
<feature type="non-terminal residue" evidence="8">
    <location>
        <position position="1"/>
    </location>
</feature>
<evidence type="ECO:0000313" key="8">
    <source>
        <dbReference type="EMBL" id="SVC32222.1"/>
    </source>
</evidence>
<evidence type="ECO:0000259" key="7">
    <source>
        <dbReference type="PROSITE" id="PS50045"/>
    </source>
</evidence>
<evidence type="ECO:0000256" key="3">
    <source>
        <dbReference type="ARBA" id="ARBA00023015"/>
    </source>
</evidence>
<keyword evidence="4" id="KW-0238">DNA-binding</keyword>
<feature type="domain" description="Sigma-54 factor interaction" evidence="7">
    <location>
        <begin position="1"/>
        <end position="23"/>
    </location>
</feature>
<dbReference type="InterPro" id="IPR002078">
    <property type="entry name" value="Sigma_54_int"/>
</dbReference>
<evidence type="ECO:0000256" key="2">
    <source>
        <dbReference type="ARBA" id="ARBA00022840"/>
    </source>
</evidence>
<dbReference type="PANTHER" id="PTHR32071">
    <property type="entry name" value="TRANSCRIPTIONAL REGULATORY PROTEIN"/>
    <property type="match status" value="1"/>
</dbReference>
<evidence type="ECO:0000256" key="1">
    <source>
        <dbReference type="ARBA" id="ARBA00022741"/>
    </source>
</evidence>
<dbReference type="PROSITE" id="PS00688">
    <property type="entry name" value="SIGMA54_INTERACT_3"/>
    <property type="match status" value="1"/>
</dbReference>
<name>A0A382LAQ0_9ZZZZ</name>
<dbReference type="PANTHER" id="PTHR32071:SF117">
    <property type="entry name" value="PTS-DEPENDENT DIHYDROXYACETONE KINASE OPERON REGULATORY PROTEIN-RELATED"/>
    <property type="match status" value="1"/>
</dbReference>
<feature type="compositionally biased region" description="Polar residues" evidence="6">
    <location>
        <begin position="125"/>
        <end position="137"/>
    </location>
</feature>
<keyword evidence="1" id="KW-0547">Nucleotide-binding</keyword>
<dbReference type="GO" id="GO:0006355">
    <property type="term" value="P:regulation of DNA-templated transcription"/>
    <property type="evidence" value="ECO:0007669"/>
    <property type="project" value="InterPro"/>
</dbReference>
<organism evidence="8">
    <name type="scientific">marine metagenome</name>
    <dbReference type="NCBI Taxonomy" id="408172"/>
    <lineage>
        <taxon>unclassified sequences</taxon>
        <taxon>metagenomes</taxon>
        <taxon>ecological metagenomes</taxon>
    </lineage>
</organism>